<dbReference type="EC" id="2.1.2.9" evidence="2 5"/>
<feature type="domain" description="Formyl transferase C-terminal" evidence="7">
    <location>
        <begin position="206"/>
        <end position="298"/>
    </location>
</feature>
<dbReference type="SUPFAM" id="SSF53328">
    <property type="entry name" value="Formyltransferase"/>
    <property type="match status" value="1"/>
</dbReference>
<feature type="binding site" evidence="5">
    <location>
        <begin position="112"/>
        <end position="115"/>
    </location>
    <ligand>
        <name>(6S)-5,6,7,8-tetrahydrofolate</name>
        <dbReference type="ChEBI" id="CHEBI:57453"/>
    </ligand>
</feature>
<feature type="domain" description="Formyl transferase N-terminal" evidence="6">
    <location>
        <begin position="3"/>
        <end position="181"/>
    </location>
</feature>
<evidence type="ECO:0000259" key="6">
    <source>
        <dbReference type="Pfam" id="PF00551"/>
    </source>
</evidence>
<dbReference type="CDD" id="cd08646">
    <property type="entry name" value="FMT_core_Met-tRNA-FMT_N"/>
    <property type="match status" value="1"/>
</dbReference>
<dbReference type="PANTHER" id="PTHR11138:SF5">
    <property type="entry name" value="METHIONYL-TRNA FORMYLTRANSFERASE, MITOCHONDRIAL"/>
    <property type="match status" value="1"/>
</dbReference>
<evidence type="ECO:0000259" key="7">
    <source>
        <dbReference type="Pfam" id="PF02911"/>
    </source>
</evidence>
<dbReference type="AlphaFoldDB" id="A0A6H1Q1Z2"/>
<evidence type="ECO:0000313" key="8">
    <source>
        <dbReference type="EMBL" id="QIZ20942.1"/>
    </source>
</evidence>
<reference evidence="8 9" key="1">
    <citation type="journal article" date="2020" name="Nat. Microbiol.">
        <title>Lysogenic host-virus interactions in SAR11 marine bacteria.</title>
        <authorList>
            <person name="Morris R.M."/>
            <person name="Cain K.R."/>
            <person name="Hvorecny K.L."/>
            <person name="Kollman J.M."/>
        </authorList>
    </citation>
    <scope>NUCLEOTIDE SEQUENCE [LARGE SCALE GENOMIC DNA]</scope>
    <source>
        <strain evidence="8 9">NP1</strain>
    </source>
</reference>
<dbReference type="RefSeq" id="WP_168606816.1">
    <property type="nucleotide sequence ID" value="NZ_CP038852.1"/>
</dbReference>
<dbReference type="PANTHER" id="PTHR11138">
    <property type="entry name" value="METHIONYL-TRNA FORMYLTRANSFERASE"/>
    <property type="match status" value="1"/>
</dbReference>
<dbReference type="GO" id="GO:0005829">
    <property type="term" value="C:cytosol"/>
    <property type="evidence" value="ECO:0007669"/>
    <property type="project" value="TreeGrafter"/>
</dbReference>
<dbReference type="EMBL" id="CP038852">
    <property type="protein sequence ID" value="QIZ20942.1"/>
    <property type="molecule type" value="Genomic_DNA"/>
</dbReference>
<dbReference type="KEGG" id="peg:E5R92_03995"/>
<gene>
    <name evidence="5" type="primary">fmt</name>
    <name evidence="8" type="ORF">E5R92_03995</name>
</gene>
<evidence type="ECO:0000256" key="3">
    <source>
        <dbReference type="ARBA" id="ARBA00022679"/>
    </source>
</evidence>
<dbReference type="HAMAP" id="MF_00182">
    <property type="entry name" value="Formyl_trans"/>
    <property type="match status" value="1"/>
</dbReference>
<dbReference type="NCBIfam" id="TIGR00460">
    <property type="entry name" value="fmt"/>
    <property type="match status" value="1"/>
</dbReference>
<dbReference type="InterPro" id="IPR041711">
    <property type="entry name" value="Met-tRNA-FMT_N"/>
</dbReference>
<dbReference type="InterPro" id="IPR002376">
    <property type="entry name" value="Formyl_transf_N"/>
</dbReference>
<name>A0A6H1Q1Z2_9PROT</name>
<dbReference type="GO" id="GO:0004479">
    <property type="term" value="F:methionyl-tRNA formyltransferase activity"/>
    <property type="evidence" value="ECO:0007669"/>
    <property type="project" value="UniProtKB-UniRule"/>
</dbReference>
<comment type="similarity">
    <text evidence="1 5">Belongs to the Fmt family.</text>
</comment>
<dbReference type="InterPro" id="IPR036477">
    <property type="entry name" value="Formyl_transf_N_sf"/>
</dbReference>
<keyword evidence="3 5" id="KW-0808">Transferase</keyword>
<dbReference type="SUPFAM" id="SSF50486">
    <property type="entry name" value="FMT C-terminal domain-like"/>
    <property type="match status" value="1"/>
</dbReference>
<comment type="function">
    <text evidence="5">Attaches a formyl group to the free amino group of methionyl-tRNA(fMet). The formyl group appears to play a dual role in the initiator identity of N-formylmethionyl-tRNA by promoting its recognition by IF2 and preventing the misappropriation of this tRNA by the elongation apparatus.</text>
</comment>
<proteinExistence type="inferred from homology"/>
<keyword evidence="9" id="KW-1185">Reference proteome</keyword>
<dbReference type="InterPro" id="IPR044135">
    <property type="entry name" value="Met-tRNA-FMT_C"/>
</dbReference>
<dbReference type="InterPro" id="IPR011034">
    <property type="entry name" value="Formyl_transferase-like_C_sf"/>
</dbReference>
<dbReference type="Pfam" id="PF00551">
    <property type="entry name" value="Formyl_trans_N"/>
    <property type="match status" value="1"/>
</dbReference>
<sequence length="310" mass="35035">MTKKIVFMGTPLFAVPILKSLYEKNYIIPTVYAQPPKKSQRGQKINKSPIQIEAEDYNIDCRTPKTLKENKDEYEYLKQLNLDLVIVVAYGQIIPKEFLNLAKKGFINVHASLLPKWRGAAPIQRSIMNLDKETGISIMRIGEKLDTGPVCNNYRVEIKDNDNAEIISNKLSILASEKIIENVDSIFKDKLIFKEQDDLKATYASKIEKSEGEIQWNDNAESIIGKINGLYPSPGAFFIFKEERYKILKAELGTKSGEIGEVMSSDLEISCGDETSIKVIEIQRQGKKPQNINEFILGSQIIKGSRLTNV</sequence>
<dbReference type="Gene3D" id="3.40.50.12230">
    <property type="match status" value="1"/>
</dbReference>
<accession>A0A6H1Q1Z2</accession>
<keyword evidence="4 5" id="KW-0648">Protein biosynthesis</keyword>
<dbReference type="InterPro" id="IPR005794">
    <property type="entry name" value="Fmt"/>
</dbReference>
<dbReference type="CDD" id="cd08704">
    <property type="entry name" value="Met_tRNA_FMT_C"/>
    <property type="match status" value="1"/>
</dbReference>
<evidence type="ECO:0000256" key="4">
    <source>
        <dbReference type="ARBA" id="ARBA00022917"/>
    </source>
</evidence>
<comment type="catalytic activity">
    <reaction evidence="5">
        <text>L-methionyl-tRNA(fMet) + (6R)-10-formyltetrahydrofolate = N-formyl-L-methionyl-tRNA(fMet) + (6S)-5,6,7,8-tetrahydrofolate + H(+)</text>
        <dbReference type="Rhea" id="RHEA:24380"/>
        <dbReference type="Rhea" id="RHEA-COMP:9952"/>
        <dbReference type="Rhea" id="RHEA-COMP:9953"/>
        <dbReference type="ChEBI" id="CHEBI:15378"/>
        <dbReference type="ChEBI" id="CHEBI:57453"/>
        <dbReference type="ChEBI" id="CHEBI:78530"/>
        <dbReference type="ChEBI" id="CHEBI:78844"/>
        <dbReference type="ChEBI" id="CHEBI:195366"/>
        <dbReference type="EC" id="2.1.2.9"/>
    </reaction>
</comment>
<evidence type="ECO:0000313" key="9">
    <source>
        <dbReference type="Proteomes" id="UP000501094"/>
    </source>
</evidence>
<organism evidence="8 9">
    <name type="scientific">Candidatus Pelagibacter giovannonii</name>
    <dbReference type="NCBI Taxonomy" id="2563896"/>
    <lineage>
        <taxon>Bacteria</taxon>
        <taxon>Pseudomonadati</taxon>
        <taxon>Pseudomonadota</taxon>
        <taxon>Alphaproteobacteria</taxon>
        <taxon>Candidatus Pelagibacterales</taxon>
        <taxon>Candidatus Pelagibacteraceae</taxon>
        <taxon>Candidatus Pelagibacter</taxon>
    </lineage>
</organism>
<evidence type="ECO:0000256" key="2">
    <source>
        <dbReference type="ARBA" id="ARBA00012261"/>
    </source>
</evidence>
<protein>
    <recommendedName>
        <fullName evidence="2 5">Methionyl-tRNA formyltransferase</fullName>
        <ecNumber evidence="2 5">2.1.2.9</ecNumber>
    </recommendedName>
</protein>
<dbReference type="Proteomes" id="UP000501094">
    <property type="component" value="Chromosome"/>
</dbReference>
<evidence type="ECO:0000256" key="1">
    <source>
        <dbReference type="ARBA" id="ARBA00010699"/>
    </source>
</evidence>
<dbReference type="Pfam" id="PF02911">
    <property type="entry name" value="Formyl_trans_C"/>
    <property type="match status" value="1"/>
</dbReference>
<evidence type="ECO:0000256" key="5">
    <source>
        <dbReference type="HAMAP-Rule" id="MF_00182"/>
    </source>
</evidence>
<dbReference type="InterPro" id="IPR005793">
    <property type="entry name" value="Formyl_trans_C"/>
</dbReference>